<accession>A0A6A7ARI5</accession>
<keyword evidence="1" id="KW-0812">Transmembrane</keyword>
<protein>
    <submittedName>
        <fullName evidence="2">Uncharacterized protein</fullName>
    </submittedName>
</protein>
<dbReference type="AlphaFoldDB" id="A0A6A7ARI5"/>
<keyword evidence="1" id="KW-0472">Membrane</keyword>
<feature type="transmembrane region" description="Helical" evidence="1">
    <location>
        <begin position="208"/>
        <end position="230"/>
    </location>
</feature>
<gene>
    <name evidence="2" type="ORF">T440DRAFT_302429</name>
</gene>
<dbReference type="Proteomes" id="UP000799423">
    <property type="component" value="Unassembled WGS sequence"/>
</dbReference>
<name>A0A6A7ARI5_9PLEO</name>
<keyword evidence="3" id="KW-1185">Reference proteome</keyword>
<reference evidence="2" key="1">
    <citation type="submission" date="2020-01" db="EMBL/GenBank/DDBJ databases">
        <authorList>
            <consortium name="DOE Joint Genome Institute"/>
            <person name="Haridas S."/>
            <person name="Albert R."/>
            <person name="Binder M."/>
            <person name="Bloem J."/>
            <person name="Labutti K."/>
            <person name="Salamov A."/>
            <person name="Andreopoulos B."/>
            <person name="Baker S.E."/>
            <person name="Barry K."/>
            <person name="Bills G."/>
            <person name="Bluhm B.H."/>
            <person name="Cannon C."/>
            <person name="Castanera R."/>
            <person name="Culley D.E."/>
            <person name="Daum C."/>
            <person name="Ezra D."/>
            <person name="Gonzalez J.B."/>
            <person name="Henrissat B."/>
            <person name="Kuo A."/>
            <person name="Liang C."/>
            <person name="Lipzen A."/>
            <person name="Lutzoni F."/>
            <person name="Magnuson J."/>
            <person name="Mondo S."/>
            <person name="Nolan M."/>
            <person name="Ohm R."/>
            <person name="Pangilinan J."/>
            <person name="Park H.-J."/>
            <person name="Ramirez L."/>
            <person name="Alfaro M."/>
            <person name="Sun H."/>
            <person name="Tritt A."/>
            <person name="Yoshinaga Y."/>
            <person name="Zwiers L.-H."/>
            <person name="Turgeon B.G."/>
            <person name="Goodwin S.B."/>
            <person name="Spatafora J.W."/>
            <person name="Crous P.W."/>
            <person name="Grigoriev I.V."/>
        </authorList>
    </citation>
    <scope>NUCLEOTIDE SEQUENCE</scope>
    <source>
        <strain evidence="2">IPT5</strain>
    </source>
</reference>
<proteinExistence type="predicted"/>
<evidence type="ECO:0000313" key="3">
    <source>
        <dbReference type="Proteomes" id="UP000799423"/>
    </source>
</evidence>
<evidence type="ECO:0000256" key="1">
    <source>
        <dbReference type="SAM" id="Phobius"/>
    </source>
</evidence>
<evidence type="ECO:0000313" key="2">
    <source>
        <dbReference type="EMBL" id="KAF2844778.1"/>
    </source>
</evidence>
<dbReference type="EMBL" id="MU006364">
    <property type="protein sequence ID" value="KAF2844778.1"/>
    <property type="molecule type" value="Genomic_DNA"/>
</dbReference>
<sequence length="232" mass="23600">MSVSVVTPTASVSAEDPLATGTTSSCISSINLGQDCGNSNWNFTTGIYTACCSGDIIDTTGFNSYPGYTLLLENLVCCPSQDPANDGPLLDETKGCIKHDGRPLSELLETSTEVAKPWTTTVAGQASTVQPECFWSQLSRGEEAPWIATSAISPGRSSRVISSSLSSLAASQASSSVSAAITSNTAISGDTTESGSGSAATTTVAPTGFAVAIAVPGWVALTFVLSLIALTV</sequence>
<keyword evidence="1" id="KW-1133">Transmembrane helix</keyword>
<organism evidence="2 3">
    <name type="scientific">Plenodomus tracheiphilus IPT5</name>
    <dbReference type="NCBI Taxonomy" id="1408161"/>
    <lineage>
        <taxon>Eukaryota</taxon>
        <taxon>Fungi</taxon>
        <taxon>Dikarya</taxon>
        <taxon>Ascomycota</taxon>
        <taxon>Pezizomycotina</taxon>
        <taxon>Dothideomycetes</taxon>
        <taxon>Pleosporomycetidae</taxon>
        <taxon>Pleosporales</taxon>
        <taxon>Pleosporineae</taxon>
        <taxon>Leptosphaeriaceae</taxon>
        <taxon>Plenodomus</taxon>
    </lineage>
</organism>